<accession>A0ABT2EJZ4</accession>
<feature type="domain" description="Putative zinc-finger" evidence="3">
    <location>
        <begin position="3"/>
        <end position="37"/>
    </location>
</feature>
<dbReference type="InterPro" id="IPR036147">
    <property type="entry name" value="Anti-sigma_E_RseA_N_sf"/>
</dbReference>
<keyword evidence="2" id="KW-0472">Membrane</keyword>
<feature type="region of interest" description="Disordered" evidence="1">
    <location>
        <begin position="148"/>
        <end position="168"/>
    </location>
</feature>
<feature type="compositionally biased region" description="Low complexity" evidence="1">
    <location>
        <begin position="155"/>
        <end position="168"/>
    </location>
</feature>
<dbReference type="Gene3D" id="1.10.10.880">
    <property type="entry name" value="Anti sigma-E protein RseA, N-terminal domain"/>
    <property type="match status" value="1"/>
</dbReference>
<reference evidence="4 5" key="1">
    <citation type="submission" date="2022-08" db="EMBL/GenBank/DDBJ databases">
        <title>Bacterial and archaeal communities from various locations to study Microbial Dark Matter (Phase II).</title>
        <authorList>
            <person name="Stepanauskas R."/>
        </authorList>
    </citation>
    <scope>NUCLEOTIDE SEQUENCE [LARGE SCALE GENOMIC DNA]</scope>
    <source>
        <strain evidence="4 5">PD1</strain>
    </source>
</reference>
<protein>
    <submittedName>
        <fullName evidence="4">Anti-sigma factor RsiW</fullName>
    </submittedName>
</protein>
<evidence type="ECO:0000256" key="2">
    <source>
        <dbReference type="SAM" id="Phobius"/>
    </source>
</evidence>
<name>A0ABT2EJZ4_9BACT</name>
<evidence type="ECO:0000256" key="1">
    <source>
        <dbReference type="SAM" id="MobiDB-lite"/>
    </source>
</evidence>
<gene>
    <name evidence="4" type="ORF">M2350_000613</name>
</gene>
<dbReference type="Pfam" id="PF13490">
    <property type="entry name" value="zf-HC2"/>
    <property type="match status" value="1"/>
</dbReference>
<dbReference type="EMBL" id="JANUCP010000001">
    <property type="protein sequence ID" value="MCS3918216.1"/>
    <property type="molecule type" value="Genomic_DNA"/>
</dbReference>
<evidence type="ECO:0000313" key="4">
    <source>
        <dbReference type="EMBL" id="MCS3918216.1"/>
    </source>
</evidence>
<comment type="caution">
    <text evidence="4">The sequence shown here is derived from an EMBL/GenBank/DDBJ whole genome shotgun (WGS) entry which is preliminary data.</text>
</comment>
<proteinExistence type="predicted"/>
<keyword evidence="2" id="KW-0812">Transmembrane</keyword>
<organism evidence="4 5">
    <name type="scientific">Candidatus Fervidibacter sacchari</name>
    <dbReference type="NCBI Taxonomy" id="1448929"/>
    <lineage>
        <taxon>Bacteria</taxon>
        <taxon>Candidatus Fervidibacterota</taxon>
        <taxon>Candidatus Fervidibacter</taxon>
    </lineage>
</organism>
<keyword evidence="2" id="KW-1133">Transmembrane helix</keyword>
<dbReference type="RefSeq" id="WP_259093789.1">
    <property type="nucleotide sequence ID" value="NZ_CP130454.1"/>
</dbReference>
<dbReference type="InterPro" id="IPR027383">
    <property type="entry name" value="Znf_put"/>
</dbReference>
<keyword evidence="5" id="KW-1185">Reference proteome</keyword>
<evidence type="ECO:0000259" key="3">
    <source>
        <dbReference type="Pfam" id="PF13490"/>
    </source>
</evidence>
<feature type="transmembrane region" description="Helical" evidence="2">
    <location>
        <begin position="89"/>
        <end position="112"/>
    </location>
</feature>
<dbReference type="Proteomes" id="UP001204798">
    <property type="component" value="Unassembled WGS sequence"/>
</dbReference>
<evidence type="ECO:0000313" key="5">
    <source>
        <dbReference type="Proteomes" id="UP001204798"/>
    </source>
</evidence>
<sequence>MRCEKAQRLISLWLDGMLGNEDEQALLAHIENCRHCRQVWRDWEQIRVALRSYPSATLSPEFDRKLLSRLKAKKAPVPPLASHWLSHPAFRLVSSAMCGLFVMALTLLMLMLPAEKSTSQPERFSRWQWHGLGREVVQLLEEIEGRERKWQGAPSSSSSHLPSRSFRC</sequence>